<accession>A0A9P5YIA0</accession>
<dbReference type="EMBL" id="MU150230">
    <property type="protein sequence ID" value="KAF9469423.1"/>
    <property type="molecule type" value="Genomic_DNA"/>
</dbReference>
<dbReference type="Gene3D" id="3.40.50.300">
    <property type="entry name" value="P-loop containing nucleotide triphosphate hydrolases"/>
    <property type="match status" value="2"/>
</dbReference>
<dbReference type="Gene3D" id="1.20.1560.10">
    <property type="entry name" value="ABC transporter type 1, transmembrane domain"/>
    <property type="match status" value="2"/>
</dbReference>
<dbReference type="PANTHER" id="PTHR24223:SF356">
    <property type="entry name" value="ATP-BINDING CASSETTE TRANSPORTER ABC4"/>
    <property type="match status" value="1"/>
</dbReference>
<keyword evidence="6" id="KW-0067">ATP-binding</keyword>
<feature type="transmembrane region" description="Helical" evidence="10">
    <location>
        <begin position="1259"/>
        <end position="1282"/>
    </location>
</feature>
<dbReference type="SUPFAM" id="SSF52540">
    <property type="entry name" value="P-loop containing nucleoside triphosphate hydrolases"/>
    <property type="match status" value="2"/>
</dbReference>
<dbReference type="InterPro" id="IPR003439">
    <property type="entry name" value="ABC_transporter-like_ATP-bd"/>
</dbReference>
<dbReference type="CDD" id="cd18596">
    <property type="entry name" value="ABC_6TM_VMR1_D1_like"/>
    <property type="match status" value="1"/>
</dbReference>
<dbReference type="InterPro" id="IPR050173">
    <property type="entry name" value="ABC_transporter_C-like"/>
</dbReference>
<dbReference type="CDD" id="cd03244">
    <property type="entry name" value="ABCC_MRP_domain2"/>
    <property type="match status" value="1"/>
</dbReference>
<dbReference type="GO" id="GO:0016887">
    <property type="term" value="F:ATP hydrolysis activity"/>
    <property type="evidence" value="ECO:0007669"/>
    <property type="project" value="InterPro"/>
</dbReference>
<feature type="region of interest" description="Disordered" evidence="9">
    <location>
        <begin position="411"/>
        <end position="468"/>
    </location>
</feature>
<dbReference type="OrthoDB" id="6500128at2759"/>
<dbReference type="PROSITE" id="PS50893">
    <property type="entry name" value="ABC_TRANSPORTER_2"/>
    <property type="match status" value="2"/>
</dbReference>
<keyword evidence="2" id="KW-0813">Transport</keyword>
<feature type="transmembrane region" description="Helical" evidence="10">
    <location>
        <begin position="493"/>
        <end position="514"/>
    </location>
</feature>
<dbReference type="Proteomes" id="UP000807353">
    <property type="component" value="Unassembled WGS sequence"/>
</dbReference>
<evidence type="ECO:0000256" key="8">
    <source>
        <dbReference type="ARBA" id="ARBA00023136"/>
    </source>
</evidence>
<dbReference type="PROSITE" id="PS00211">
    <property type="entry name" value="ABC_TRANSPORTER_1"/>
    <property type="match status" value="1"/>
</dbReference>
<sequence>MESSAFFYQDPSYFDNIFRTLSTITDGTRESIWYHEHAIPVYVSGVSAAIIIGRALVTSSYTNHLLARFGLVDKHDRTPQTQQASHIQAHGGRFIFAMEILRLIGCLELLRISVSRFLTIQGPTAAILGTACVAFAYSTLLALFVMINPTPSTVISHHLTTVLASSWTVYFVRDVVPLMTYTQNPADPLYMLWELVGILSIIAIVIPLVTPRQYVPFDPSDPMLPNPEQTASPLSLLLFGFLDATVWKAYKVPHLPLADLPPLADSDHSKNLIRAAFPHLDPYLDDNPDTKNGIARPSRKKSRHRSFFWAVMFVFRNEIAIITLILLSYTAATLLSPYGLKKLLEYMGNNGEGATVKPWVWIVSLFLAPFTSTLMLQQYQKMLTRITVRLEAILTQLILKHALRIRVVAESTQETPRSTSPSTAASTAAASPSGSSTPSERNDAASTSTAVDSAAASPPATADPNAEKSKSLVGKMNNLISSDMQAIGQAAEFMQVFLAGPLLILLTIGFLYTILGWSALVGFGVLLAQMPIPALFTRWLQKAAREVAKKTDDRVETVTETMSVIRMIKMFGWEGKMSKQIDEKREIELNWVLWNKIYSLSTLNFHFIIPAVTMCSTFSFYAIGMKRTLDAATVFSSIALFDILRNHTARLFMFVPMIVKGQVSLQRVGDFLESTELLDEFSEDQGGEYINSSDDHKIEIGFGAAAFSWSDESAAGAATPSKRRFRLHIDDELIFKNNCVNLIMGPTGSGKTSLLMALLGEMHFLPRGPNSWFNLPRGGGVAYASQESWVTNATIRENIIFGSPFDQERYDAVIYQCALTRDLELFNAGDHTEVGERGLTLSGGQKARVTLARAVYSSAEILLLDDVFAALDVHTARWIVDKCFHGELIKDRTVLLVAHNVKMVASISDFVVSLGSDGQILSQGSISDALEKNLSLKLEVAAEIELQEKAEEVVDSQQVDVQKEAEGKLIVEEEVAEGHISWASIKMYLVALGGDHWILFWFVFSTATFFECAIEILQPWLLGAWATQYQELPPEEVNVSFYLTGYIGLVLLMLFVFSCNQLILTMGALRASNLLHKRLINSILGTTLRWLDKTPTSRVITRVTQDVAAVDTKIPDNFSFLFEIGVIIIVRFVAILFYTPKVGMLGIIIFFMGGTVGNIYMKSQLSIKREMSKAKAPVLAHFGASIEGLVSIRAYGAQNAVLLKSLKNVDNYTRSSKVFNDLTRWIGIRVDALGGWFAASLGWYFVYGPKTGISTSNSAFTLTMAVGFGRMVLMFVQIFNLFEVNGNSLERLLEYMEIEQEPKPSEHGLPPAHWPSSGDLRVEKLSAKYSLDGPVVLHDVSFHLKSGERVGVVGRTGSGKSSLTLSLLRCIVTNGEVFYGGLPTSTLNLDALRSQVTIIPQVPELLSGTIRRNLDPFDQFDDALLNGALRDAGLYSTQTEDDDSRITLDSAVARGGSNLSVGQRQIIALARAMVRESKLLILDEATSAIDYKTDAVIQQSLRNELKKDVTIITVAHRLQTIMDSDKIMVLDAGRIVEFDHPSQLLKNENGFFRSLVDESGDKDALYAAAGA</sequence>
<comment type="subcellular location">
    <subcellularLocation>
        <location evidence="1">Membrane</location>
        <topology evidence="1">Multi-pass membrane protein</topology>
    </subcellularLocation>
</comment>
<reference evidence="13" key="1">
    <citation type="submission" date="2020-11" db="EMBL/GenBank/DDBJ databases">
        <authorList>
            <consortium name="DOE Joint Genome Institute"/>
            <person name="Ahrendt S."/>
            <person name="Riley R."/>
            <person name="Andreopoulos W."/>
            <person name="Labutti K."/>
            <person name="Pangilinan J."/>
            <person name="Ruiz-Duenas F.J."/>
            <person name="Barrasa J.M."/>
            <person name="Sanchez-Garcia M."/>
            <person name="Camarero S."/>
            <person name="Miyauchi S."/>
            <person name="Serrano A."/>
            <person name="Linde D."/>
            <person name="Babiker R."/>
            <person name="Drula E."/>
            <person name="Ayuso-Fernandez I."/>
            <person name="Pacheco R."/>
            <person name="Padilla G."/>
            <person name="Ferreira P."/>
            <person name="Barriuso J."/>
            <person name="Kellner H."/>
            <person name="Castanera R."/>
            <person name="Alfaro M."/>
            <person name="Ramirez L."/>
            <person name="Pisabarro A.G."/>
            <person name="Kuo A."/>
            <person name="Tritt A."/>
            <person name="Lipzen A."/>
            <person name="He G."/>
            <person name="Yan M."/>
            <person name="Ng V."/>
            <person name="Cullen D."/>
            <person name="Martin F."/>
            <person name="Rosso M.-N."/>
            <person name="Henrissat B."/>
            <person name="Hibbett D."/>
            <person name="Martinez A.T."/>
            <person name="Grigoriev I.V."/>
        </authorList>
    </citation>
    <scope>NUCLEOTIDE SEQUENCE</scope>
    <source>
        <strain evidence="13">CBS 247.69</strain>
    </source>
</reference>
<keyword evidence="8 10" id="KW-0472">Membrane</keyword>
<feature type="transmembrane region" description="Helical" evidence="10">
    <location>
        <begin position="1041"/>
        <end position="1069"/>
    </location>
</feature>
<feature type="domain" description="ABC transporter" evidence="11">
    <location>
        <begin position="1320"/>
        <end position="1557"/>
    </location>
</feature>
<feature type="domain" description="ABC transmembrane type-1" evidence="12">
    <location>
        <begin position="320"/>
        <end position="660"/>
    </location>
</feature>
<comment type="caution">
    <text evidence="13">The sequence shown here is derived from an EMBL/GenBank/DDBJ whole genome shotgun (WGS) entry which is preliminary data.</text>
</comment>
<keyword evidence="5" id="KW-0547">Nucleotide-binding</keyword>
<feature type="transmembrane region" description="Helical" evidence="10">
    <location>
        <begin position="1144"/>
        <end position="1161"/>
    </location>
</feature>
<name>A0A9P5YIA0_9AGAR</name>
<protein>
    <submittedName>
        <fullName evidence="13">P-loop containing nucleoside triphosphate hydrolase protein</fullName>
    </submittedName>
</protein>
<evidence type="ECO:0000256" key="2">
    <source>
        <dbReference type="ARBA" id="ARBA00022448"/>
    </source>
</evidence>
<dbReference type="InterPro" id="IPR027417">
    <property type="entry name" value="P-loop_NTPase"/>
</dbReference>
<evidence type="ECO:0000256" key="4">
    <source>
        <dbReference type="ARBA" id="ARBA00022737"/>
    </source>
</evidence>
<feature type="transmembrane region" description="Helical" evidence="10">
    <location>
        <begin position="520"/>
        <end position="540"/>
    </location>
</feature>
<dbReference type="InterPro" id="IPR017871">
    <property type="entry name" value="ABC_transporter-like_CS"/>
</dbReference>
<feature type="transmembrane region" description="Helical" evidence="10">
    <location>
        <begin position="307"/>
        <end position="338"/>
    </location>
</feature>
<dbReference type="FunFam" id="1.20.1560.10:FF:000013">
    <property type="entry name" value="ABC transporter C family member 2"/>
    <property type="match status" value="1"/>
</dbReference>
<dbReference type="PROSITE" id="PS50929">
    <property type="entry name" value="ABC_TM1F"/>
    <property type="match status" value="2"/>
</dbReference>
<evidence type="ECO:0000256" key="5">
    <source>
        <dbReference type="ARBA" id="ARBA00022741"/>
    </source>
</evidence>
<evidence type="ECO:0000256" key="9">
    <source>
        <dbReference type="SAM" id="MobiDB-lite"/>
    </source>
</evidence>
<dbReference type="InterPro" id="IPR003593">
    <property type="entry name" value="AAA+_ATPase"/>
</dbReference>
<dbReference type="GO" id="GO:0140359">
    <property type="term" value="F:ABC-type transporter activity"/>
    <property type="evidence" value="ECO:0007669"/>
    <property type="project" value="InterPro"/>
</dbReference>
<feature type="transmembrane region" description="Helical" evidence="10">
    <location>
        <begin position="1120"/>
        <end position="1138"/>
    </location>
</feature>
<feature type="transmembrane region" description="Helical" evidence="10">
    <location>
        <begin position="1226"/>
        <end position="1247"/>
    </location>
</feature>
<feature type="transmembrane region" description="Helical" evidence="10">
    <location>
        <begin position="39"/>
        <end position="57"/>
    </location>
</feature>
<dbReference type="InterPro" id="IPR011527">
    <property type="entry name" value="ABC1_TM_dom"/>
</dbReference>
<dbReference type="InterPro" id="IPR036640">
    <property type="entry name" value="ABC1_TM_sf"/>
</dbReference>
<keyword evidence="3 10" id="KW-0812">Transmembrane</keyword>
<evidence type="ECO:0000256" key="3">
    <source>
        <dbReference type="ARBA" id="ARBA00022692"/>
    </source>
</evidence>
<evidence type="ECO:0000256" key="10">
    <source>
        <dbReference type="SAM" id="Phobius"/>
    </source>
</evidence>
<keyword evidence="13" id="KW-0378">Hydrolase</keyword>
<feature type="compositionally biased region" description="Low complexity" evidence="9">
    <location>
        <begin position="415"/>
        <end position="464"/>
    </location>
</feature>
<evidence type="ECO:0000313" key="14">
    <source>
        <dbReference type="Proteomes" id="UP000807353"/>
    </source>
</evidence>
<dbReference type="PANTHER" id="PTHR24223">
    <property type="entry name" value="ATP-BINDING CASSETTE SUB-FAMILY C"/>
    <property type="match status" value="1"/>
</dbReference>
<evidence type="ECO:0000259" key="11">
    <source>
        <dbReference type="PROSITE" id="PS50893"/>
    </source>
</evidence>
<organism evidence="13 14">
    <name type="scientific">Collybia nuda</name>
    <dbReference type="NCBI Taxonomy" id="64659"/>
    <lineage>
        <taxon>Eukaryota</taxon>
        <taxon>Fungi</taxon>
        <taxon>Dikarya</taxon>
        <taxon>Basidiomycota</taxon>
        <taxon>Agaricomycotina</taxon>
        <taxon>Agaricomycetes</taxon>
        <taxon>Agaricomycetidae</taxon>
        <taxon>Agaricales</taxon>
        <taxon>Tricholomatineae</taxon>
        <taxon>Clitocybaceae</taxon>
        <taxon>Collybia</taxon>
    </lineage>
</organism>
<feature type="domain" description="ABC transmembrane type-1" evidence="12">
    <location>
        <begin position="1007"/>
        <end position="1283"/>
    </location>
</feature>
<gene>
    <name evidence="13" type="ORF">BDZ94DRAFT_1293799</name>
</gene>
<proteinExistence type="predicted"/>
<dbReference type="SUPFAM" id="SSF90123">
    <property type="entry name" value="ABC transporter transmembrane region"/>
    <property type="match status" value="2"/>
</dbReference>
<dbReference type="Pfam" id="PF00005">
    <property type="entry name" value="ABC_tran"/>
    <property type="match status" value="2"/>
</dbReference>
<keyword evidence="4" id="KW-0677">Repeat</keyword>
<dbReference type="GO" id="GO:0016020">
    <property type="term" value="C:membrane"/>
    <property type="evidence" value="ECO:0007669"/>
    <property type="project" value="UniProtKB-SubCell"/>
</dbReference>
<dbReference type="GO" id="GO:0005524">
    <property type="term" value="F:ATP binding"/>
    <property type="evidence" value="ECO:0007669"/>
    <property type="project" value="UniProtKB-KW"/>
</dbReference>
<feature type="transmembrane region" description="Helical" evidence="10">
    <location>
        <begin position="603"/>
        <end position="622"/>
    </location>
</feature>
<dbReference type="CDD" id="cd18604">
    <property type="entry name" value="ABC_6TM_VMR1_D2_like"/>
    <property type="match status" value="1"/>
</dbReference>
<evidence type="ECO:0000256" key="6">
    <source>
        <dbReference type="ARBA" id="ARBA00022840"/>
    </source>
</evidence>
<feature type="transmembrane region" description="Helical" evidence="10">
    <location>
        <begin position="358"/>
        <end position="376"/>
    </location>
</feature>
<dbReference type="Pfam" id="PF00664">
    <property type="entry name" value="ABC_membrane"/>
    <property type="match status" value="2"/>
</dbReference>
<dbReference type="CDD" id="cd03250">
    <property type="entry name" value="ABCC_MRP_domain1"/>
    <property type="match status" value="1"/>
</dbReference>
<feature type="transmembrane region" description="Helical" evidence="10">
    <location>
        <begin position="125"/>
        <end position="147"/>
    </location>
</feature>
<evidence type="ECO:0000259" key="12">
    <source>
        <dbReference type="PROSITE" id="PS50929"/>
    </source>
</evidence>
<evidence type="ECO:0000256" key="7">
    <source>
        <dbReference type="ARBA" id="ARBA00022989"/>
    </source>
</evidence>
<keyword evidence="7 10" id="KW-1133">Transmembrane helix</keyword>
<keyword evidence="14" id="KW-1185">Reference proteome</keyword>
<dbReference type="FunFam" id="3.40.50.300:FF:000838">
    <property type="entry name" value="ABC multidrug transporter (Eurofung)"/>
    <property type="match status" value="1"/>
</dbReference>
<evidence type="ECO:0000256" key="1">
    <source>
        <dbReference type="ARBA" id="ARBA00004141"/>
    </source>
</evidence>
<feature type="domain" description="ABC transporter" evidence="11">
    <location>
        <begin position="707"/>
        <end position="942"/>
    </location>
</feature>
<dbReference type="SMART" id="SM00382">
    <property type="entry name" value="AAA"/>
    <property type="match status" value="2"/>
</dbReference>
<evidence type="ECO:0000313" key="13">
    <source>
        <dbReference type="EMBL" id="KAF9469423.1"/>
    </source>
</evidence>
<feature type="transmembrane region" description="Helical" evidence="10">
    <location>
        <begin position="192"/>
        <end position="210"/>
    </location>
</feature>